<dbReference type="PANTHER" id="PTHR11662">
    <property type="entry name" value="SOLUTE CARRIER FAMILY 17"/>
    <property type="match status" value="1"/>
</dbReference>
<evidence type="ECO:0000256" key="3">
    <source>
        <dbReference type="ARBA" id="ARBA00022989"/>
    </source>
</evidence>
<dbReference type="Pfam" id="PF07690">
    <property type="entry name" value="MFS_1"/>
    <property type="match status" value="1"/>
</dbReference>
<evidence type="ECO:0000256" key="1">
    <source>
        <dbReference type="ARBA" id="ARBA00004141"/>
    </source>
</evidence>
<accession>A0ABP7D7L1</accession>
<evidence type="ECO:0000256" key="5">
    <source>
        <dbReference type="SAM" id="Phobius"/>
    </source>
</evidence>
<dbReference type="Gene3D" id="1.20.1250.20">
    <property type="entry name" value="MFS general substrate transporter like domains"/>
    <property type="match status" value="2"/>
</dbReference>
<dbReference type="PANTHER" id="PTHR11662:SF285">
    <property type="entry name" value="HEXURONATE TRANSPORTER"/>
    <property type="match status" value="1"/>
</dbReference>
<feature type="transmembrane region" description="Helical" evidence="5">
    <location>
        <begin position="73"/>
        <end position="92"/>
    </location>
</feature>
<evidence type="ECO:0000313" key="8">
    <source>
        <dbReference type="Proteomes" id="UP001500523"/>
    </source>
</evidence>
<feature type="transmembrane region" description="Helical" evidence="5">
    <location>
        <begin position="188"/>
        <end position="208"/>
    </location>
</feature>
<evidence type="ECO:0000256" key="2">
    <source>
        <dbReference type="ARBA" id="ARBA00022692"/>
    </source>
</evidence>
<gene>
    <name evidence="7" type="ORF">GCM10022268_08060</name>
</gene>
<organism evidence="7 8">
    <name type="scientific">Sphingomonas cynarae</name>
    <dbReference type="NCBI Taxonomy" id="930197"/>
    <lineage>
        <taxon>Bacteria</taxon>
        <taxon>Pseudomonadati</taxon>
        <taxon>Pseudomonadota</taxon>
        <taxon>Alphaproteobacteria</taxon>
        <taxon>Sphingomonadales</taxon>
        <taxon>Sphingomonadaceae</taxon>
        <taxon>Sphingomonas</taxon>
    </lineage>
</organism>
<evidence type="ECO:0000256" key="4">
    <source>
        <dbReference type="ARBA" id="ARBA00023136"/>
    </source>
</evidence>
<proteinExistence type="predicted"/>
<feature type="transmembrane region" description="Helical" evidence="5">
    <location>
        <begin position="345"/>
        <end position="364"/>
    </location>
</feature>
<dbReference type="RefSeq" id="WP_344692107.1">
    <property type="nucleotide sequence ID" value="NZ_BAABBF010000002.1"/>
</dbReference>
<dbReference type="PROSITE" id="PS50850">
    <property type="entry name" value="MFS"/>
    <property type="match status" value="1"/>
</dbReference>
<evidence type="ECO:0000313" key="7">
    <source>
        <dbReference type="EMBL" id="GAA3700417.1"/>
    </source>
</evidence>
<feature type="transmembrane region" description="Helical" evidence="5">
    <location>
        <begin position="408"/>
        <end position="429"/>
    </location>
</feature>
<protein>
    <submittedName>
        <fullName evidence="7">MFS transporter</fullName>
    </submittedName>
</protein>
<dbReference type="EMBL" id="BAABBF010000002">
    <property type="protein sequence ID" value="GAA3700417.1"/>
    <property type="molecule type" value="Genomic_DNA"/>
</dbReference>
<feature type="transmembrane region" description="Helical" evidence="5">
    <location>
        <begin position="98"/>
        <end position="118"/>
    </location>
</feature>
<dbReference type="Proteomes" id="UP001500523">
    <property type="component" value="Unassembled WGS sequence"/>
</dbReference>
<dbReference type="InterPro" id="IPR050382">
    <property type="entry name" value="MFS_Na/Anion_cotransporter"/>
</dbReference>
<dbReference type="InterPro" id="IPR020846">
    <property type="entry name" value="MFS_dom"/>
</dbReference>
<keyword evidence="8" id="KW-1185">Reference proteome</keyword>
<feature type="transmembrane region" description="Helical" evidence="5">
    <location>
        <begin position="248"/>
        <end position="268"/>
    </location>
</feature>
<dbReference type="CDD" id="cd17319">
    <property type="entry name" value="MFS_ExuT_GudP_like"/>
    <property type="match status" value="1"/>
</dbReference>
<feature type="transmembrane region" description="Helical" evidence="5">
    <location>
        <begin position="288"/>
        <end position="309"/>
    </location>
</feature>
<evidence type="ECO:0000259" key="6">
    <source>
        <dbReference type="PROSITE" id="PS50850"/>
    </source>
</evidence>
<name>A0ABP7D7L1_9SPHN</name>
<keyword evidence="4 5" id="KW-0472">Membrane</keyword>
<comment type="subcellular location">
    <subcellularLocation>
        <location evidence="1">Membrane</location>
        <topology evidence="1">Multi-pass membrane protein</topology>
    </subcellularLocation>
</comment>
<keyword evidence="2 5" id="KW-0812">Transmembrane</keyword>
<sequence>MQGHRDSPAIPEAAPVDATIASATRRAGSYRWVICGLLFAATAINYIDRQMIGVLKPSLQADLGWKESQYADIVFWFQAAYAIGFLTVGRFIDVAGARVGYAVAFTFWTLAHMAHGFVGSITQFAMVRFALGLGESGNFPAGLKVVSDWFPQRERAFAVGLFNAGANVGAIVTPLLVPAIALAYGWRMAFIATGAFSVVWLIAWLAIYRRPEEHKRVSAAELALIRSDPVVPVGVIPWRRLFSVRETWAYAIPKFLTDPIWWMFLFWLPDFLGKRYGLDLKSFGPPLVVIYVISDLGSVIGGWVSSRMMRAGRSANAARKLTMLGCAFLILPIVTVQYIDNLWVAVLLIGLATAGHQAFSANLLTLPSDLFPRAAVGSVVGIGGTAGAIGGMLIAKFVGYVLDLSGSYAPIFAVAGGAYFVALVALHLLSPRLTPTRAGLDTSLPETV</sequence>
<feature type="transmembrane region" description="Helical" evidence="5">
    <location>
        <begin position="321"/>
        <end position="339"/>
    </location>
</feature>
<keyword evidence="3 5" id="KW-1133">Transmembrane helix</keyword>
<feature type="transmembrane region" description="Helical" evidence="5">
    <location>
        <begin position="376"/>
        <end position="402"/>
    </location>
</feature>
<dbReference type="SUPFAM" id="SSF103473">
    <property type="entry name" value="MFS general substrate transporter"/>
    <property type="match status" value="1"/>
</dbReference>
<comment type="caution">
    <text evidence="7">The sequence shown here is derived from an EMBL/GenBank/DDBJ whole genome shotgun (WGS) entry which is preliminary data.</text>
</comment>
<feature type="transmembrane region" description="Helical" evidence="5">
    <location>
        <begin position="157"/>
        <end position="182"/>
    </location>
</feature>
<feature type="domain" description="Major facilitator superfamily (MFS) profile" evidence="6">
    <location>
        <begin position="34"/>
        <end position="434"/>
    </location>
</feature>
<reference evidence="8" key="1">
    <citation type="journal article" date="2019" name="Int. J. Syst. Evol. Microbiol.">
        <title>The Global Catalogue of Microorganisms (GCM) 10K type strain sequencing project: providing services to taxonomists for standard genome sequencing and annotation.</title>
        <authorList>
            <consortium name="The Broad Institute Genomics Platform"/>
            <consortium name="The Broad Institute Genome Sequencing Center for Infectious Disease"/>
            <person name="Wu L."/>
            <person name="Ma J."/>
        </authorList>
    </citation>
    <scope>NUCLEOTIDE SEQUENCE [LARGE SCALE GENOMIC DNA]</scope>
    <source>
        <strain evidence="8">JCM 17498</strain>
    </source>
</reference>
<feature type="transmembrane region" description="Helical" evidence="5">
    <location>
        <begin position="29"/>
        <end position="47"/>
    </location>
</feature>
<dbReference type="InterPro" id="IPR036259">
    <property type="entry name" value="MFS_trans_sf"/>
</dbReference>
<dbReference type="InterPro" id="IPR011701">
    <property type="entry name" value="MFS"/>
</dbReference>